<name>E5AUR3_MYCRK</name>
<evidence type="ECO:0000259" key="1">
    <source>
        <dbReference type="PROSITE" id="PS50181"/>
    </source>
</evidence>
<sequence>MPTEDVTASAYRHCTIHQEHGVHSSSLCSASRFRLACCVASLRIAPFFYRLPNLPMDFDLHAALNDYPAYVCALESCPQPAASASPPTLKPASGGLVNPSASRPTTYHNLPSELIQQIGDYVPVQDVGNFSAVDRRTYHAMHSRRVVYRYWQRANQVVSLASVNQLLNEMDGTLAHPAQHIEPLEALRQHLDALPYHEQGEAFKRIYAAAQRIPKDGVQIQKALLLYSLPGFNWNHRDELFDFAYAMAQRRAPQEDNVWTELANCLIFLLAGSAEFVERYQALVARLGSLRVSEQAELIPVLCRQMLGFGRRDDRLPGLYAVLREHALQLPRSVQGASIGMLASAIWVLPHAERLAQYTQLRDVALSLPDEQLEIALCFLSKGWAELPREHHAYGLQLLEPALLRLLPAQRAQSVLSQLEDVMKLYE</sequence>
<evidence type="ECO:0000313" key="2">
    <source>
        <dbReference type="EMBL" id="CBW76836.1"/>
    </source>
</evidence>
<reference evidence="2 3" key="1">
    <citation type="journal article" date="2011" name="J. Bacteriol.">
        <title>Complete genome sequence of Burkholderia rhizoxinica, an endosymbiont of Rhizopus microsporus.</title>
        <authorList>
            <person name="Lackner G."/>
            <person name="Moebius N."/>
            <person name="Partida-Martinez L."/>
            <person name="Hertweck C."/>
        </authorList>
    </citation>
    <scope>NUCLEOTIDE SEQUENCE [LARGE SCALE GENOMIC DNA]</scope>
    <source>
        <strain evidence="3">DSM 19002 / CIP 109453 / HKI 454</strain>
        <plasmid evidence="2 3">pBRH01</plasmid>
    </source>
</reference>
<protein>
    <recommendedName>
        <fullName evidence="1">F-box domain-containing protein</fullName>
    </recommendedName>
</protein>
<geneLocation type="plasmid" evidence="2 3">
    <name>pBRH01</name>
</geneLocation>
<proteinExistence type="predicted"/>
<dbReference type="InterPro" id="IPR001810">
    <property type="entry name" value="F-box_dom"/>
</dbReference>
<feature type="domain" description="F-box" evidence="1">
    <location>
        <begin position="104"/>
        <end position="154"/>
    </location>
</feature>
<accession>E5AUR3</accession>
<dbReference type="Proteomes" id="UP000007437">
    <property type="component" value="Plasmid pBRH01"/>
</dbReference>
<dbReference type="EMBL" id="FR687360">
    <property type="protein sequence ID" value="CBW76836.1"/>
    <property type="molecule type" value="Genomic_DNA"/>
</dbReference>
<dbReference type="PROSITE" id="PS50181">
    <property type="entry name" value="FBOX"/>
    <property type="match status" value="1"/>
</dbReference>
<dbReference type="HOGENOM" id="CLU_030001_0_0_4"/>
<evidence type="ECO:0000313" key="3">
    <source>
        <dbReference type="Proteomes" id="UP000007437"/>
    </source>
</evidence>
<gene>
    <name evidence="2" type="ordered locus">RBRH_00297</name>
</gene>
<dbReference type="AlphaFoldDB" id="E5AUR3"/>
<keyword evidence="2" id="KW-0614">Plasmid</keyword>
<organism evidence="2 3">
    <name type="scientific">Mycetohabitans rhizoxinica (strain DSM 19002 / CIP 109453 / HKI 454)</name>
    <name type="common">Paraburkholderia rhizoxinica</name>
    <dbReference type="NCBI Taxonomy" id="882378"/>
    <lineage>
        <taxon>Bacteria</taxon>
        <taxon>Pseudomonadati</taxon>
        <taxon>Pseudomonadota</taxon>
        <taxon>Betaproteobacteria</taxon>
        <taxon>Burkholderiales</taxon>
        <taxon>Burkholderiaceae</taxon>
        <taxon>Mycetohabitans</taxon>
    </lineage>
</organism>
<dbReference type="KEGG" id="brh:RBRH_00297"/>